<keyword evidence="4" id="KW-1185">Reference proteome</keyword>
<keyword evidence="2" id="KW-0472">Membrane</keyword>
<dbReference type="EMBL" id="JAATJB010000001">
    <property type="protein sequence ID" value="NJB96058.1"/>
    <property type="molecule type" value="Genomic_DNA"/>
</dbReference>
<proteinExistence type="predicted"/>
<gene>
    <name evidence="3" type="ORF">GGR89_000350</name>
</gene>
<comment type="caution">
    <text evidence="3">The sequence shown here is derived from an EMBL/GenBank/DDBJ whole genome shotgun (WGS) entry which is preliminary data.</text>
</comment>
<dbReference type="Pfam" id="PF12412">
    <property type="entry name" value="DUF3667"/>
    <property type="match status" value="1"/>
</dbReference>
<keyword evidence="2" id="KW-1133">Transmembrane helix</keyword>
<feature type="transmembrane region" description="Helical" evidence="2">
    <location>
        <begin position="340"/>
        <end position="367"/>
    </location>
</feature>
<dbReference type="Proteomes" id="UP000531251">
    <property type="component" value="Unassembled WGS sequence"/>
</dbReference>
<evidence type="ECO:0000313" key="3">
    <source>
        <dbReference type="EMBL" id="NJB96058.1"/>
    </source>
</evidence>
<keyword evidence="1" id="KW-0175">Coiled coil</keyword>
<accession>A0A7X5XW71</accession>
<evidence type="ECO:0000256" key="2">
    <source>
        <dbReference type="SAM" id="Phobius"/>
    </source>
</evidence>
<feature type="transmembrane region" description="Helical" evidence="2">
    <location>
        <begin position="251"/>
        <end position="272"/>
    </location>
</feature>
<organism evidence="3 4">
    <name type="scientific">Sphingomonas trueperi</name>
    <dbReference type="NCBI Taxonomy" id="53317"/>
    <lineage>
        <taxon>Bacteria</taxon>
        <taxon>Pseudomonadati</taxon>
        <taxon>Pseudomonadota</taxon>
        <taxon>Alphaproteobacteria</taxon>
        <taxon>Sphingomonadales</taxon>
        <taxon>Sphingomonadaceae</taxon>
        <taxon>Sphingomonas</taxon>
    </lineage>
</organism>
<reference evidence="3 4" key="1">
    <citation type="submission" date="2020-03" db="EMBL/GenBank/DDBJ databases">
        <title>Genomic Encyclopedia of Type Strains, Phase IV (KMG-IV): sequencing the most valuable type-strain genomes for metagenomic binning, comparative biology and taxonomic classification.</title>
        <authorList>
            <person name="Goeker M."/>
        </authorList>
    </citation>
    <scope>NUCLEOTIDE SEQUENCE [LARGE SCALE GENOMIC DNA]</scope>
    <source>
        <strain evidence="3 4">DSM 7225</strain>
    </source>
</reference>
<sequence length="368" mass="40583">MRFAKLIASGAMGEIDAAGELVMGGMLGRAVEPHAGERHGHGHGTICLNCGTALVGPHCHECGQSGHVHRSLGAIGHELLHGVAHFEGKMWRTLPLLAWRPGDLTRRYIAGERARFVSPMAMFLFSIFTMFAIFQILGISTPTDLDTAMMKPAAAIQQSIKKQEDKRASKAAKLAKLDAGDSDRAELQDDIAKADREIASLKSAAAQIGHGSADAEAEEAEVHTGWHTLDHGIEKWRKNPSLMLYKLQSSIYKFSWLLIPLSLPFVWLLFFWKRQYKLYDHAVFVTYSIAAMSLLFIVVTLGSAVHVPGNVLGTLAFVVPPVHMCRQLKQAYQLRWRSAILRTVVLLWFIAIIATLFLLILALLGIMG</sequence>
<feature type="transmembrane region" description="Helical" evidence="2">
    <location>
        <begin position="284"/>
        <end position="305"/>
    </location>
</feature>
<evidence type="ECO:0008006" key="5">
    <source>
        <dbReference type="Google" id="ProtNLM"/>
    </source>
</evidence>
<dbReference type="InterPro" id="IPR022134">
    <property type="entry name" value="DUF3667"/>
</dbReference>
<keyword evidence="2" id="KW-0812">Transmembrane</keyword>
<evidence type="ECO:0000256" key="1">
    <source>
        <dbReference type="SAM" id="Coils"/>
    </source>
</evidence>
<name>A0A7X5XW71_9SPHN</name>
<protein>
    <recommendedName>
        <fullName evidence="5">DUF3667 domain-containing protein</fullName>
    </recommendedName>
</protein>
<feature type="coiled-coil region" evidence="1">
    <location>
        <begin position="177"/>
        <end position="204"/>
    </location>
</feature>
<evidence type="ECO:0000313" key="4">
    <source>
        <dbReference type="Proteomes" id="UP000531251"/>
    </source>
</evidence>
<dbReference type="AlphaFoldDB" id="A0A7X5XW71"/>
<feature type="transmembrane region" description="Helical" evidence="2">
    <location>
        <begin position="116"/>
        <end position="137"/>
    </location>
</feature>